<sequence>MGKRRGEDAGIDMQVQKESYDVDGGDGAADSYGTSGTGESRADSSILQARSFRRAKRRSNAPFASSSGSSGGGGLFAGVNLTAALPTPPAKPAATPATNGSSTSDQNGFWGLSSGSGSANSSASDEHLKRMAALNKSFCKWVDREMDKTETKPLVDGVLEYIRYAAAEKKRENANCGSTAGAGLGSSSSSSSSTSMNGSSSKSGGGLFSATPPPSTSAKASTSSTSSADSGGSSSTTTTAPSGGSLFSSAPSSGGLFGSSSTSTGAMKPFDFSGGVKSGSTSLFGSSSSSSSSSSSTSSMTPGGGGLFGSSGASAPGAGTTEGGAGDDDGGDTAAQEGETKVEDSIRDDETQIVKTRAKIFYLKEGSWISKGLGHLSLLQEKESKRAYVVLRSDAGRITANIPLLKGMHTSVEEKAKSVRFAAVSYSEDGDGNPVAENDGKIVPFMVRVKTAQEANDLKAKIDSCLEQVP</sequence>
<dbReference type="Pfam" id="PF00638">
    <property type="entry name" value="Ran_BP1"/>
    <property type="match status" value="1"/>
</dbReference>
<protein>
    <submittedName>
        <fullName evidence="3">Nuclear pore complex protein Nup50</fullName>
    </submittedName>
</protein>
<dbReference type="PANTHER" id="PTHR23138:SF141">
    <property type="entry name" value="NUCLEAR PORE COMPLEX PROTEIN NUP50"/>
    <property type="match status" value="1"/>
</dbReference>
<feature type="compositionally biased region" description="Low complexity" evidence="1">
    <location>
        <begin position="177"/>
        <end position="202"/>
    </location>
</feature>
<feature type="compositionally biased region" description="Polar residues" evidence="1">
    <location>
        <begin position="32"/>
        <end position="48"/>
    </location>
</feature>
<dbReference type="Proteomes" id="UP000241890">
    <property type="component" value="Unassembled WGS sequence"/>
</dbReference>
<dbReference type="InterPro" id="IPR000156">
    <property type="entry name" value="Ran_bind_dom"/>
</dbReference>
<feature type="domain" description="RanBD1" evidence="2">
    <location>
        <begin position="347"/>
        <end position="470"/>
    </location>
</feature>
<organism evidence="3 4">
    <name type="scientific">Hondaea fermentalgiana</name>
    <dbReference type="NCBI Taxonomy" id="2315210"/>
    <lineage>
        <taxon>Eukaryota</taxon>
        <taxon>Sar</taxon>
        <taxon>Stramenopiles</taxon>
        <taxon>Bigyra</taxon>
        <taxon>Labyrinthulomycetes</taxon>
        <taxon>Thraustochytrida</taxon>
        <taxon>Thraustochytriidae</taxon>
        <taxon>Hondaea</taxon>
    </lineage>
</organism>
<reference evidence="3 4" key="1">
    <citation type="submission" date="2017-12" db="EMBL/GenBank/DDBJ databases">
        <title>Sequencing, de novo assembly and annotation of complete genome of a new Thraustochytrid species, strain FCC1311.</title>
        <authorList>
            <person name="Sedici K."/>
            <person name="Godart F."/>
            <person name="Aiese Cigliano R."/>
            <person name="Sanseverino W."/>
            <person name="Barakat M."/>
            <person name="Ortet P."/>
            <person name="Marechal E."/>
            <person name="Cagnac O."/>
            <person name="Amato A."/>
        </authorList>
    </citation>
    <scope>NUCLEOTIDE SEQUENCE [LARGE SCALE GENOMIC DNA]</scope>
</reference>
<dbReference type="AlphaFoldDB" id="A0A2R5GAJ1"/>
<dbReference type="PANTHER" id="PTHR23138">
    <property type="entry name" value="RAN BINDING PROTEIN"/>
    <property type="match status" value="1"/>
</dbReference>
<feature type="region of interest" description="Disordered" evidence="1">
    <location>
        <begin position="1"/>
        <end position="127"/>
    </location>
</feature>
<evidence type="ECO:0000259" key="2">
    <source>
        <dbReference type="PROSITE" id="PS50196"/>
    </source>
</evidence>
<dbReference type="PROSITE" id="PS50196">
    <property type="entry name" value="RANBD1"/>
    <property type="match status" value="1"/>
</dbReference>
<dbReference type="InterPro" id="IPR011993">
    <property type="entry name" value="PH-like_dom_sf"/>
</dbReference>
<feature type="region of interest" description="Disordered" evidence="1">
    <location>
        <begin position="171"/>
        <end position="348"/>
    </location>
</feature>
<feature type="compositionally biased region" description="Low complexity" evidence="1">
    <location>
        <begin position="310"/>
        <end position="319"/>
    </location>
</feature>
<feature type="compositionally biased region" description="Low complexity" evidence="1">
    <location>
        <begin position="113"/>
        <end position="123"/>
    </location>
</feature>
<dbReference type="InterPro" id="IPR045255">
    <property type="entry name" value="RanBP1-like"/>
</dbReference>
<evidence type="ECO:0000313" key="3">
    <source>
        <dbReference type="EMBL" id="GBG27309.1"/>
    </source>
</evidence>
<gene>
    <name evidence="3" type="ORF">FCC1311_035312</name>
</gene>
<evidence type="ECO:0000313" key="4">
    <source>
        <dbReference type="Proteomes" id="UP000241890"/>
    </source>
</evidence>
<dbReference type="InParanoid" id="A0A2R5GAJ1"/>
<dbReference type="EMBL" id="BEYU01000029">
    <property type="protein sequence ID" value="GBG27309.1"/>
    <property type="molecule type" value="Genomic_DNA"/>
</dbReference>
<name>A0A2R5GAJ1_9STRA</name>
<dbReference type="Gene3D" id="2.30.29.30">
    <property type="entry name" value="Pleckstrin-homology domain (PH domain)/Phosphotyrosine-binding domain (PTB)"/>
    <property type="match status" value="1"/>
</dbReference>
<dbReference type="OrthoDB" id="10062131at2759"/>
<feature type="compositionally biased region" description="Low complexity" evidence="1">
    <location>
        <begin position="216"/>
        <end position="265"/>
    </location>
</feature>
<accession>A0A2R5GAJ1</accession>
<dbReference type="SUPFAM" id="SSF50729">
    <property type="entry name" value="PH domain-like"/>
    <property type="match status" value="1"/>
</dbReference>
<dbReference type="SMART" id="SM00160">
    <property type="entry name" value="RanBD"/>
    <property type="match status" value="1"/>
</dbReference>
<feature type="compositionally biased region" description="Basic and acidic residues" evidence="1">
    <location>
        <begin position="338"/>
        <end position="348"/>
    </location>
</feature>
<keyword evidence="4" id="KW-1185">Reference proteome</keyword>
<feature type="compositionally biased region" description="Low complexity" evidence="1">
    <location>
        <begin position="278"/>
        <end position="301"/>
    </location>
</feature>
<evidence type="ECO:0000256" key="1">
    <source>
        <dbReference type="SAM" id="MobiDB-lite"/>
    </source>
</evidence>
<proteinExistence type="predicted"/>
<comment type="caution">
    <text evidence="3">The sequence shown here is derived from an EMBL/GenBank/DDBJ whole genome shotgun (WGS) entry which is preliminary data.</text>
</comment>